<dbReference type="InterPro" id="IPR020084">
    <property type="entry name" value="NUDIX_hydrolase_CS"/>
</dbReference>
<keyword evidence="1" id="KW-0378">Hydrolase</keyword>
<dbReference type="Pfam" id="PF00293">
    <property type="entry name" value="NUDIX"/>
    <property type="match status" value="1"/>
</dbReference>
<dbReference type="PROSITE" id="PS00893">
    <property type="entry name" value="NUDIX_BOX"/>
    <property type="match status" value="1"/>
</dbReference>
<keyword evidence="4" id="KW-1185">Reference proteome</keyword>
<dbReference type="InterPro" id="IPR000086">
    <property type="entry name" value="NUDIX_hydrolase_dom"/>
</dbReference>
<dbReference type="InterPro" id="IPR015797">
    <property type="entry name" value="NUDIX_hydrolase-like_dom_sf"/>
</dbReference>
<dbReference type="PANTHER" id="PTHR21340:SF0">
    <property type="entry name" value="BIS(5'-NUCLEOSYL)-TETRAPHOSPHATASE [ASYMMETRICAL]"/>
    <property type="match status" value="1"/>
</dbReference>
<dbReference type="InterPro" id="IPR051325">
    <property type="entry name" value="Nudix_hydrolase_domain"/>
</dbReference>
<dbReference type="PROSITE" id="PS51462">
    <property type="entry name" value="NUDIX"/>
    <property type="match status" value="1"/>
</dbReference>
<comment type="caution">
    <text evidence="3">The sequence shown here is derived from an EMBL/GenBank/DDBJ whole genome shotgun (WGS) entry which is preliminary data.</text>
</comment>
<dbReference type="InParanoid" id="A0A397S207"/>
<protein>
    <submittedName>
        <fullName evidence="3">NUDIX domain-containing protein</fullName>
    </submittedName>
</protein>
<name>A0A397S207_9MOLU</name>
<dbReference type="SUPFAM" id="SSF55811">
    <property type="entry name" value="Nudix"/>
    <property type="match status" value="1"/>
</dbReference>
<dbReference type="GO" id="GO:0006754">
    <property type="term" value="P:ATP biosynthetic process"/>
    <property type="evidence" value="ECO:0007669"/>
    <property type="project" value="TreeGrafter"/>
</dbReference>
<reference evidence="3 4" key="1">
    <citation type="submission" date="2018-08" db="EMBL/GenBank/DDBJ databases">
        <title>Genomic Encyclopedia of Archaeal and Bacterial Type Strains, Phase II (KMG-II): from individual species to whole genera.</title>
        <authorList>
            <person name="Goeker M."/>
        </authorList>
    </citation>
    <scope>NUCLEOTIDE SEQUENCE [LARGE SCALE GENOMIC DNA]</scope>
    <source>
        <strain evidence="3 4">ATCC 27112</strain>
    </source>
</reference>
<dbReference type="Gene3D" id="3.90.79.10">
    <property type="entry name" value="Nucleoside Triphosphate Pyrophosphohydrolase"/>
    <property type="match status" value="1"/>
</dbReference>
<dbReference type="GO" id="GO:0004081">
    <property type="term" value="F:bis(5'-nucleosyl)-tetraphosphatase (asymmetrical) activity"/>
    <property type="evidence" value="ECO:0007669"/>
    <property type="project" value="TreeGrafter"/>
</dbReference>
<dbReference type="AlphaFoldDB" id="A0A397S207"/>
<sequence>MRLGHYSLVKGHVEGNETEEETALREIKEETNLDAKLDTSFRQVITYSPKVGVIKDVVFFVGEIVSLDVKAQEEEVNQILFLEFEDAINTLTYESDKEILRLARRHLK</sequence>
<proteinExistence type="predicted"/>
<evidence type="ECO:0000256" key="1">
    <source>
        <dbReference type="ARBA" id="ARBA00022801"/>
    </source>
</evidence>
<evidence type="ECO:0000313" key="4">
    <source>
        <dbReference type="Proteomes" id="UP000266506"/>
    </source>
</evidence>
<gene>
    <name evidence="3" type="ORF">EI71_00564</name>
</gene>
<accession>A0A397S207</accession>
<feature type="domain" description="Nudix hydrolase" evidence="2">
    <location>
        <begin position="1"/>
        <end position="104"/>
    </location>
</feature>
<organism evidence="3 4">
    <name type="scientific">Anaeroplasma bactoclasticum</name>
    <dbReference type="NCBI Taxonomy" id="2088"/>
    <lineage>
        <taxon>Bacteria</taxon>
        <taxon>Bacillati</taxon>
        <taxon>Mycoplasmatota</taxon>
        <taxon>Mollicutes</taxon>
        <taxon>Anaeroplasmatales</taxon>
        <taxon>Anaeroplasmataceae</taxon>
        <taxon>Anaeroplasma</taxon>
    </lineage>
</organism>
<dbReference type="Proteomes" id="UP000266506">
    <property type="component" value="Unassembled WGS sequence"/>
</dbReference>
<dbReference type="PANTHER" id="PTHR21340">
    <property type="entry name" value="DIADENOSINE 5,5-P1,P4-TETRAPHOSPHATE PYROPHOSPHOHYDROLASE MUTT"/>
    <property type="match status" value="1"/>
</dbReference>
<evidence type="ECO:0000313" key="3">
    <source>
        <dbReference type="EMBL" id="RIA77987.1"/>
    </source>
</evidence>
<dbReference type="EMBL" id="QXEV01000004">
    <property type="protein sequence ID" value="RIA77987.1"/>
    <property type="molecule type" value="Genomic_DNA"/>
</dbReference>
<evidence type="ECO:0000259" key="2">
    <source>
        <dbReference type="PROSITE" id="PS51462"/>
    </source>
</evidence>
<dbReference type="GO" id="GO:0006167">
    <property type="term" value="P:AMP biosynthetic process"/>
    <property type="evidence" value="ECO:0007669"/>
    <property type="project" value="TreeGrafter"/>
</dbReference>